<evidence type="ECO:0000256" key="2">
    <source>
        <dbReference type="SAM" id="MobiDB-lite"/>
    </source>
</evidence>
<dbReference type="InterPro" id="IPR005199">
    <property type="entry name" value="Glyco_hydro_79"/>
</dbReference>
<dbReference type="GO" id="GO:0016020">
    <property type="term" value="C:membrane"/>
    <property type="evidence" value="ECO:0007669"/>
    <property type="project" value="InterPro"/>
</dbReference>
<dbReference type="GO" id="GO:0004566">
    <property type="term" value="F:beta-glucuronidase activity"/>
    <property type="evidence" value="ECO:0007669"/>
    <property type="project" value="TreeGrafter"/>
</dbReference>
<dbReference type="PANTHER" id="PTHR14363:SF17">
    <property type="entry name" value="HEPARANASE-LIKE PROTEIN 3"/>
    <property type="match status" value="1"/>
</dbReference>
<comment type="caution">
    <text evidence="3">The sequence shown here is derived from an EMBL/GenBank/DDBJ whole genome shotgun (WGS) entry which is preliminary data.</text>
</comment>
<gene>
    <name evidence="3" type="ORF">AB1Y20_006136</name>
</gene>
<evidence type="ECO:0000313" key="3">
    <source>
        <dbReference type="EMBL" id="KAL1511331.1"/>
    </source>
</evidence>
<feature type="compositionally biased region" description="Low complexity" evidence="2">
    <location>
        <begin position="87"/>
        <end position="104"/>
    </location>
</feature>
<organism evidence="3 4">
    <name type="scientific">Prymnesium parvum</name>
    <name type="common">Toxic golden alga</name>
    <dbReference type="NCBI Taxonomy" id="97485"/>
    <lineage>
        <taxon>Eukaryota</taxon>
        <taxon>Haptista</taxon>
        <taxon>Haptophyta</taxon>
        <taxon>Prymnesiophyceae</taxon>
        <taxon>Prymnesiales</taxon>
        <taxon>Prymnesiaceae</taxon>
        <taxon>Prymnesium</taxon>
    </lineage>
</organism>
<evidence type="ECO:0008006" key="5">
    <source>
        <dbReference type="Google" id="ProtNLM"/>
    </source>
</evidence>
<dbReference type="SUPFAM" id="SSF51445">
    <property type="entry name" value="(Trans)glycosidases"/>
    <property type="match status" value="1"/>
</dbReference>
<evidence type="ECO:0000256" key="1">
    <source>
        <dbReference type="ARBA" id="ARBA00009800"/>
    </source>
</evidence>
<sequence length="750" mass="79759">MRRLNLGCAVLAVSTGFYAVLIVHWHALGTGLTQSAPHTLAPRTRPAGAPSSLGVDDEATSRSPRTNRLLHVIPLPPAAPWRVLEHAAAATPAPSSSSASEPSSSPSPPAPLPSSPLFTRLPQAMRSSSPSRTPLPPSPSPTRAKKHPNEHRRHSRAWRSQHRREPRKLTVTLPSRRAAVVSSRQVCVSLDWWPADKCDYSRCPWAGGSMLSANLSDPLLVAAARSLAPFLLRLGGSLADQVVYEDEAGCAPEQTPLSPNQTSAAAAAACGRCGGFVRDVGLRVGFRGGCLPAARWEQLVQFCEAVGCQIVFSINALFGRRREACPDETNCRSARPTPSCCTNYSVAGGHASAAGWDASNARMFLQRAARRGSPLAAVAFGNEIGGDRAIEAHFPAAVYAAGLRHLRELVDELWAGMPAAVKPRVIGPNAQWDSVWVAELLREAPWLRTVSHHLYPLGAGSIEVADLVSKVLRPDFLDKLKVIAAHAASSVQASSNSSSPQRASGANGGTVELWVTELGGAYNSGRPGVTDSFVSSFWFLDALGTLSRYGTQVVCRQTLLGGNYGLLALGGHNASGDDSGPPPRRVNVDYYSLLLWRRLMGPIVLQPRVDGLSSRSENAERGGNAARLVRLYAACTAPSAGFAAGAVSLLALNLKLDSPVLSLSSMFSTFVQTAPGEGNSSGVNSRIGCEEASVLKRKELMRWASGDAVHPNTGGNINPDGEQARANTKCGSIDINCFVKRSPKHFRLVW</sequence>
<dbReference type="Pfam" id="PF03662">
    <property type="entry name" value="Glyco_hydro_79n"/>
    <property type="match status" value="1"/>
</dbReference>
<dbReference type="Proteomes" id="UP001515480">
    <property type="component" value="Unassembled WGS sequence"/>
</dbReference>
<dbReference type="AlphaFoldDB" id="A0AB34J345"/>
<comment type="similarity">
    <text evidence="1">Belongs to the glycosyl hydrolase 79 family.</text>
</comment>
<feature type="region of interest" description="Disordered" evidence="2">
    <location>
        <begin position="87"/>
        <end position="167"/>
    </location>
</feature>
<feature type="compositionally biased region" description="Basic residues" evidence="2">
    <location>
        <begin position="143"/>
        <end position="166"/>
    </location>
</feature>
<name>A0AB34J345_PRYPA</name>
<protein>
    <recommendedName>
        <fullName evidence="5">Non-reducing end alpha-L-arabinofuranosidase</fullName>
    </recommendedName>
</protein>
<dbReference type="Gene3D" id="3.20.20.80">
    <property type="entry name" value="Glycosidases"/>
    <property type="match status" value="1"/>
</dbReference>
<keyword evidence="4" id="KW-1185">Reference proteome</keyword>
<reference evidence="3 4" key="1">
    <citation type="journal article" date="2024" name="Science">
        <title>Giant polyketide synthase enzymes in the biosynthesis of giant marine polyether toxins.</title>
        <authorList>
            <person name="Fallon T.R."/>
            <person name="Shende V.V."/>
            <person name="Wierzbicki I.H."/>
            <person name="Pendleton A.L."/>
            <person name="Watervoot N.F."/>
            <person name="Auber R.P."/>
            <person name="Gonzalez D.J."/>
            <person name="Wisecaver J.H."/>
            <person name="Moore B.S."/>
        </authorList>
    </citation>
    <scope>NUCLEOTIDE SEQUENCE [LARGE SCALE GENOMIC DNA]</scope>
    <source>
        <strain evidence="3 4">12B1</strain>
    </source>
</reference>
<dbReference type="PANTHER" id="PTHR14363">
    <property type="entry name" value="HEPARANASE-RELATED"/>
    <property type="match status" value="1"/>
</dbReference>
<evidence type="ECO:0000313" key="4">
    <source>
        <dbReference type="Proteomes" id="UP001515480"/>
    </source>
</evidence>
<accession>A0AB34J345</accession>
<proteinExistence type="inferred from homology"/>
<dbReference type="InterPro" id="IPR017853">
    <property type="entry name" value="GH"/>
</dbReference>
<feature type="compositionally biased region" description="Pro residues" evidence="2">
    <location>
        <begin position="105"/>
        <end position="114"/>
    </location>
</feature>
<dbReference type="EMBL" id="JBGBPQ010000014">
    <property type="protein sequence ID" value="KAL1511331.1"/>
    <property type="molecule type" value="Genomic_DNA"/>
</dbReference>
<feature type="region of interest" description="Disordered" evidence="2">
    <location>
        <begin position="39"/>
        <end position="70"/>
    </location>
</feature>